<name>A0A0C3AXV2_SERVB</name>
<proteinExistence type="predicted"/>
<dbReference type="OrthoDB" id="3233686at2759"/>
<dbReference type="EMBL" id="KN824320">
    <property type="protein sequence ID" value="KIM24809.1"/>
    <property type="molecule type" value="Genomic_DNA"/>
</dbReference>
<feature type="compositionally biased region" description="Basic and acidic residues" evidence="1">
    <location>
        <begin position="169"/>
        <end position="190"/>
    </location>
</feature>
<evidence type="ECO:0000313" key="4">
    <source>
        <dbReference type="Proteomes" id="UP000054097"/>
    </source>
</evidence>
<feature type="non-terminal residue" evidence="3">
    <location>
        <position position="222"/>
    </location>
</feature>
<feature type="region of interest" description="Disordered" evidence="1">
    <location>
        <begin position="169"/>
        <end position="222"/>
    </location>
</feature>
<sequence length="222" mass="25095">MADAAAAPTSSANHYYPTQSFDNPRSRRELPNEAFKLLAKIPSPFPYIYRFIVYTFHVFVSIFIALSPLIIVPLKALWHLLVVIFTPVVTLLEALNYYLVLIPFGIAMSIGKALYPLYVFGMVAVLLGGAVGAFGGWLNWVTSPQIGKVGTEVKGEIHREITQLVDGKAGVRREQRMRDDKGKGRRREGANEEEYDLQSRRASGMTRGKQEELQDWRDTVWY</sequence>
<feature type="compositionally biased region" description="Polar residues" evidence="1">
    <location>
        <begin position="8"/>
        <end position="23"/>
    </location>
</feature>
<keyword evidence="4" id="KW-1185">Reference proteome</keyword>
<protein>
    <submittedName>
        <fullName evidence="3">Uncharacterized protein</fullName>
    </submittedName>
</protein>
<dbReference type="Proteomes" id="UP000054097">
    <property type="component" value="Unassembled WGS sequence"/>
</dbReference>
<keyword evidence="2" id="KW-1133">Transmembrane helix</keyword>
<evidence type="ECO:0000313" key="3">
    <source>
        <dbReference type="EMBL" id="KIM24809.1"/>
    </source>
</evidence>
<keyword evidence="2" id="KW-0472">Membrane</keyword>
<feature type="region of interest" description="Disordered" evidence="1">
    <location>
        <begin position="1"/>
        <end position="26"/>
    </location>
</feature>
<reference evidence="4" key="2">
    <citation type="submission" date="2015-01" db="EMBL/GenBank/DDBJ databases">
        <title>Evolutionary Origins and Diversification of the Mycorrhizal Mutualists.</title>
        <authorList>
            <consortium name="DOE Joint Genome Institute"/>
            <consortium name="Mycorrhizal Genomics Consortium"/>
            <person name="Kohler A."/>
            <person name="Kuo A."/>
            <person name="Nagy L.G."/>
            <person name="Floudas D."/>
            <person name="Copeland A."/>
            <person name="Barry K.W."/>
            <person name="Cichocki N."/>
            <person name="Veneault-Fourrey C."/>
            <person name="LaButti K."/>
            <person name="Lindquist E.A."/>
            <person name="Lipzen A."/>
            <person name="Lundell T."/>
            <person name="Morin E."/>
            <person name="Murat C."/>
            <person name="Riley R."/>
            <person name="Ohm R."/>
            <person name="Sun H."/>
            <person name="Tunlid A."/>
            <person name="Henrissat B."/>
            <person name="Grigoriev I.V."/>
            <person name="Hibbett D.S."/>
            <person name="Martin F."/>
        </authorList>
    </citation>
    <scope>NUCLEOTIDE SEQUENCE [LARGE SCALE GENOMIC DNA]</scope>
    <source>
        <strain evidence="4">MAFF 305830</strain>
    </source>
</reference>
<keyword evidence="2" id="KW-0812">Transmembrane</keyword>
<feature type="compositionally biased region" description="Basic and acidic residues" evidence="1">
    <location>
        <begin position="208"/>
        <end position="222"/>
    </location>
</feature>
<gene>
    <name evidence="3" type="ORF">M408DRAFT_331620</name>
</gene>
<evidence type="ECO:0000256" key="1">
    <source>
        <dbReference type="SAM" id="MobiDB-lite"/>
    </source>
</evidence>
<accession>A0A0C3AXV2</accession>
<organism evidence="3 4">
    <name type="scientific">Serendipita vermifera MAFF 305830</name>
    <dbReference type="NCBI Taxonomy" id="933852"/>
    <lineage>
        <taxon>Eukaryota</taxon>
        <taxon>Fungi</taxon>
        <taxon>Dikarya</taxon>
        <taxon>Basidiomycota</taxon>
        <taxon>Agaricomycotina</taxon>
        <taxon>Agaricomycetes</taxon>
        <taxon>Sebacinales</taxon>
        <taxon>Serendipitaceae</taxon>
        <taxon>Serendipita</taxon>
    </lineage>
</organism>
<evidence type="ECO:0000256" key="2">
    <source>
        <dbReference type="SAM" id="Phobius"/>
    </source>
</evidence>
<feature type="transmembrane region" description="Helical" evidence="2">
    <location>
        <begin position="113"/>
        <end position="138"/>
    </location>
</feature>
<reference evidence="3 4" key="1">
    <citation type="submission" date="2014-04" db="EMBL/GenBank/DDBJ databases">
        <authorList>
            <consortium name="DOE Joint Genome Institute"/>
            <person name="Kuo A."/>
            <person name="Zuccaro A."/>
            <person name="Kohler A."/>
            <person name="Nagy L.G."/>
            <person name="Floudas D."/>
            <person name="Copeland A."/>
            <person name="Barry K.W."/>
            <person name="Cichocki N."/>
            <person name="Veneault-Fourrey C."/>
            <person name="LaButti K."/>
            <person name="Lindquist E.A."/>
            <person name="Lipzen A."/>
            <person name="Lundell T."/>
            <person name="Morin E."/>
            <person name="Murat C."/>
            <person name="Sun H."/>
            <person name="Tunlid A."/>
            <person name="Henrissat B."/>
            <person name="Grigoriev I.V."/>
            <person name="Hibbett D.S."/>
            <person name="Martin F."/>
            <person name="Nordberg H.P."/>
            <person name="Cantor M.N."/>
            <person name="Hua S.X."/>
        </authorList>
    </citation>
    <scope>NUCLEOTIDE SEQUENCE [LARGE SCALE GENOMIC DNA]</scope>
    <source>
        <strain evidence="3 4">MAFF 305830</strain>
    </source>
</reference>
<feature type="transmembrane region" description="Helical" evidence="2">
    <location>
        <begin position="47"/>
        <end position="71"/>
    </location>
</feature>
<dbReference type="AlphaFoldDB" id="A0A0C3AXV2"/>
<feature type="transmembrane region" description="Helical" evidence="2">
    <location>
        <begin position="77"/>
        <end position="101"/>
    </location>
</feature>
<dbReference type="HOGENOM" id="CLU_1248004_0_0_1"/>